<dbReference type="AlphaFoldDB" id="A0AAJ0GEG2"/>
<evidence type="ECO:0000313" key="2">
    <source>
        <dbReference type="Proteomes" id="UP001271007"/>
    </source>
</evidence>
<protein>
    <submittedName>
        <fullName evidence="1">Uncharacterized protein</fullName>
    </submittedName>
</protein>
<proteinExistence type="predicted"/>
<organism evidence="1 2">
    <name type="scientific">Extremus antarcticus</name>
    <dbReference type="NCBI Taxonomy" id="702011"/>
    <lineage>
        <taxon>Eukaryota</taxon>
        <taxon>Fungi</taxon>
        <taxon>Dikarya</taxon>
        <taxon>Ascomycota</taxon>
        <taxon>Pezizomycotina</taxon>
        <taxon>Dothideomycetes</taxon>
        <taxon>Dothideomycetidae</taxon>
        <taxon>Mycosphaerellales</taxon>
        <taxon>Extremaceae</taxon>
        <taxon>Extremus</taxon>
    </lineage>
</organism>
<accession>A0AAJ0GEG2</accession>
<name>A0AAJ0GEG2_9PEZI</name>
<dbReference type="Proteomes" id="UP001271007">
    <property type="component" value="Unassembled WGS sequence"/>
</dbReference>
<reference evidence="1" key="1">
    <citation type="submission" date="2023-04" db="EMBL/GenBank/DDBJ databases">
        <title>Black Yeasts Isolated from many extreme environments.</title>
        <authorList>
            <person name="Coleine C."/>
            <person name="Stajich J.E."/>
            <person name="Selbmann L."/>
        </authorList>
    </citation>
    <scope>NUCLEOTIDE SEQUENCE</scope>
    <source>
        <strain evidence="1">CCFEE 5312</strain>
    </source>
</reference>
<sequence>MASNTSLPPYEADAEKSYNDMEKAATRPATCNHTAAETAHIDAQLQQPSAKAAMRKLSAALANIADNDQCTKCATESATMSLTSFLREIHDAKKSGQWSKQEQKAFKTEAKGLFKGMKGDMKEAWGRKQVGVA</sequence>
<gene>
    <name evidence="1" type="ORF">LTR09_003176</name>
</gene>
<comment type="caution">
    <text evidence="1">The sequence shown here is derived from an EMBL/GenBank/DDBJ whole genome shotgun (WGS) entry which is preliminary data.</text>
</comment>
<dbReference type="EMBL" id="JAWDJX010000007">
    <property type="protein sequence ID" value="KAK3055942.1"/>
    <property type="molecule type" value="Genomic_DNA"/>
</dbReference>
<evidence type="ECO:0000313" key="1">
    <source>
        <dbReference type="EMBL" id="KAK3055942.1"/>
    </source>
</evidence>
<keyword evidence="2" id="KW-1185">Reference proteome</keyword>